<dbReference type="EMBL" id="CABFNQ020000444">
    <property type="protein sequence ID" value="CAH0015464.1"/>
    <property type="molecule type" value="Genomic_DNA"/>
</dbReference>
<feature type="compositionally biased region" description="Acidic residues" evidence="1">
    <location>
        <begin position="295"/>
        <end position="309"/>
    </location>
</feature>
<dbReference type="AlphaFoldDB" id="A0A9N9UYT8"/>
<organism evidence="2 3">
    <name type="scientific">Clonostachys rhizophaga</name>
    <dbReference type="NCBI Taxonomy" id="160324"/>
    <lineage>
        <taxon>Eukaryota</taxon>
        <taxon>Fungi</taxon>
        <taxon>Dikarya</taxon>
        <taxon>Ascomycota</taxon>
        <taxon>Pezizomycotina</taxon>
        <taxon>Sordariomycetes</taxon>
        <taxon>Hypocreomycetidae</taxon>
        <taxon>Hypocreales</taxon>
        <taxon>Bionectriaceae</taxon>
        <taxon>Clonostachys</taxon>
    </lineage>
</organism>
<sequence>MGRRLPWKRTEVPSVVKSATPKSSPKPASPIKRAPPPSTRPERAQERASVQLSEPGNRLRSPSTSPPPEPPQEEFMIAGPFNDDRYRMVDDELLGVAQRFTVHLHRAEYQRLKAQAKTQNAATIREIERPTVGTPTRVTKQRSEALKRASRQRSLLGNDHGRDLPWMGTSLQGLMEAPRRDARVIRSLPQAASGTRAAAGFSSQLSSSPIRENRSAGDSPPQRREASALRDSKGIGVSATPRATGNVKSKRAVSTNKSSSPTMGSSGTVGTPSGRPLSTVRSSFSTPQATKDIAQEEDDEDDEDDDDDIFGLNKRRIRREKSRENIRRSTEKPVRKPSPDAIPSPSFL</sequence>
<feature type="compositionally biased region" description="Polar residues" evidence="1">
    <location>
        <begin position="241"/>
        <end position="271"/>
    </location>
</feature>
<feature type="compositionally biased region" description="Polar residues" evidence="1">
    <location>
        <begin position="279"/>
        <end position="289"/>
    </location>
</feature>
<evidence type="ECO:0000313" key="2">
    <source>
        <dbReference type="EMBL" id="CAH0015464.1"/>
    </source>
</evidence>
<feature type="compositionally biased region" description="Basic and acidic residues" evidence="1">
    <location>
        <begin position="321"/>
        <end position="338"/>
    </location>
</feature>
<proteinExistence type="predicted"/>
<reference evidence="2" key="1">
    <citation type="submission" date="2021-10" db="EMBL/GenBank/DDBJ databases">
        <authorList>
            <person name="Piombo E."/>
        </authorList>
    </citation>
    <scope>NUCLEOTIDE SEQUENCE</scope>
</reference>
<comment type="caution">
    <text evidence="2">The sequence shown here is derived from an EMBL/GenBank/DDBJ whole genome shotgun (WGS) entry which is preliminary data.</text>
</comment>
<feature type="region of interest" description="Disordered" evidence="1">
    <location>
        <begin position="190"/>
        <end position="348"/>
    </location>
</feature>
<feature type="compositionally biased region" description="Low complexity" evidence="1">
    <location>
        <begin position="12"/>
        <end position="32"/>
    </location>
</feature>
<name>A0A9N9UYT8_9HYPO</name>
<evidence type="ECO:0000313" key="3">
    <source>
        <dbReference type="Proteomes" id="UP000696573"/>
    </source>
</evidence>
<feature type="compositionally biased region" description="Polar residues" evidence="1">
    <location>
        <begin position="201"/>
        <end position="210"/>
    </location>
</feature>
<accession>A0A9N9UYT8</accession>
<feature type="region of interest" description="Disordered" evidence="1">
    <location>
        <begin position="1"/>
        <end position="77"/>
    </location>
</feature>
<dbReference type="Proteomes" id="UP000696573">
    <property type="component" value="Unassembled WGS sequence"/>
</dbReference>
<dbReference type="OrthoDB" id="5374569at2759"/>
<evidence type="ECO:0000256" key="1">
    <source>
        <dbReference type="SAM" id="MobiDB-lite"/>
    </source>
</evidence>
<gene>
    <name evidence="2" type="ORF">CRHIZ90672A_00001310</name>
</gene>
<protein>
    <submittedName>
        <fullName evidence="2">Uncharacterized protein</fullName>
    </submittedName>
</protein>
<keyword evidence="3" id="KW-1185">Reference proteome</keyword>
<feature type="compositionally biased region" description="Basic and acidic residues" evidence="1">
    <location>
        <begin position="211"/>
        <end position="233"/>
    </location>
</feature>
<feature type="region of interest" description="Disordered" evidence="1">
    <location>
        <begin position="135"/>
        <end position="167"/>
    </location>
</feature>